<proteinExistence type="predicted"/>
<accession>A0AAF0FDA2</accession>
<reference evidence="1" key="1">
    <citation type="submission" date="2023-02" db="EMBL/GenBank/DDBJ databases">
        <authorList>
            <person name="Soyer Y."/>
            <person name="Guzel M."/>
        </authorList>
    </citation>
    <scope>NUCLEOTIDE SEQUENCE</scope>
</reference>
<sequence>MKKCYYCILVLALFGYPYGSPSGLSVNVSNIHVSIFL</sequence>
<evidence type="ECO:0000313" key="2">
    <source>
        <dbReference type="Proteomes" id="UP001217092"/>
    </source>
</evidence>
<protein>
    <submittedName>
        <fullName evidence="1">Uncharacterized protein</fullName>
    </submittedName>
</protein>
<organism evidence="1 2">
    <name type="scientific">Salmonella phage MET_P1_103_31</name>
    <dbReference type="NCBI Taxonomy" id="3032420"/>
    <lineage>
        <taxon>Viruses</taxon>
        <taxon>Duplodnaviria</taxon>
        <taxon>Heunggongvirae</taxon>
        <taxon>Uroviricota</taxon>
        <taxon>Caudoviricetes</taxon>
        <taxon>Peduoviridae</taxon>
        <taxon>Peduovirus</taxon>
        <taxon>Peduovirus P110331</taxon>
    </lineage>
</organism>
<dbReference type="EMBL" id="OQ383618">
    <property type="protein sequence ID" value="WFG40939.1"/>
    <property type="molecule type" value="Genomic_DNA"/>
</dbReference>
<dbReference type="Proteomes" id="UP001217092">
    <property type="component" value="Segment"/>
</dbReference>
<evidence type="ECO:0000313" key="1">
    <source>
        <dbReference type="EMBL" id="WFG40939.1"/>
    </source>
</evidence>
<keyword evidence="2" id="KW-1185">Reference proteome</keyword>
<name>A0AAF0FDA2_9CAUD</name>
<gene>
    <name evidence="1" type="ORF">KANBJGNJ_00004</name>
</gene>